<gene>
    <name evidence="1" type="ORF">DBO85_05085</name>
</gene>
<reference evidence="1 2" key="1">
    <citation type="submission" date="2018-04" db="EMBL/GenBank/DDBJ databases">
        <title>Pseudomonas sp. nov., isolated from mangrove soil.</title>
        <authorList>
            <person name="Chen C."/>
        </authorList>
    </citation>
    <scope>NUCLEOTIDE SEQUENCE [LARGE SCALE GENOMIC DNA]</scope>
    <source>
        <strain evidence="1 2">TC-11</strain>
    </source>
</reference>
<dbReference type="Proteomes" id="UP000244064">
    <property type="component" value="Unassembled WGS sequence"/>
</dbReference>
<protein>
    <submittedName>
        <fullName evidence="1">NGG1p interacting factor NIF3</fullName>
    </submittedName>
</protein>
<dbReference type="PANTHER" id="PTHR41774">
    <property type="match status" value="1"/>
</dbReference>
<comment type="caution">
    <text evidence="1">The sequence shown here is derived from an EMBL/GenBank/DDBJ whole genome shotgun (WGS) entry which is preliminary data.</text>
</comment>
<keyword evidence="2" id="KW-1185">Reference proteome</keyword>
<dbReference type="OrthoDB" id="9795763at2"/>
<dbReference type="Gene3D" id="3.30.70.120">
    <property type="match status" value="1"/>
</dbReference>
<dbReference type="RefSeq" id="WP_108105889.1">
    <property type="nucleotide sequence ID" value="NZ_QASN01000007.1"/>
</dbReference>
<dbReference type="FunFam" id="3.30.70.120:FF:000006">
    <property type="entry name" value="GTP cyclohydrolase 1 type 2 homolog"/>
    <property type="match status" value="1"/>
</dbReference>
<dbReference type="AlphaFoldDB" id="A0A2T5PCQ2"/>
<dbReference type="EMBL" id="QASN01000007">
    <property type="protein sequence ID" value="PTU75516.1"/>
    <property type="molecule type" value="Genomic_DNA"/>
</dbReference>
<name>A0A2T5PCQ2_9PSED</name>
<dbReference type="InterPro" id="IPR015867">
    <property type="entry name" value="N-reg_PII/ATP_PRibTrfase_C"/>
</dbReference>
<organism evidence="1 2">
    <name type="scientific">Pseudomonas mangrovi</name>
    <dbReference type="NCBI Taxonomy" id="2161748"/>
    <lineage>
        <taxon>Bacteria</taxon>
        <taxon>Pseudomonadati</taxon>
        <taxon>Pseudomonadota</taxon>
        <taxon>Gammaproteobacteria</taxon>
        <taxon>Pseudomonadales</taxon>
        <taxon>Pseudomonadaceae</taxon>
        <taxon>Pseudomonas</taxon>
    </lineage>
</organism>
<evidence type="ECO:0000313" key="2">
    <source>
        <dbReference type="Proteomes" id="UP000244064"/>
    </source>
</evidence>
<dbReference type="SUPFAM" id="SSF102705">
    <property type="entry name" value="NIF3 (NGG1p interacting factor 3)-like"/>
    <property type="match status" value="1"/>
</dbReference>
<accession>A0A2T5PCQ2</accession>
<dbReference type="PANTHER" id="PTHR41774:SF1">
    <property type="entry name" value="NGG1P INTERACTING FACTOR NIF3"/>
    <property type="match status" value="1"/>
</dbReference>
<evidence type="ECO:0000313" key="1">
    <source>
        <dbReference type="EMBL" id="PTU75516.1"/>
    </source>
</evidence>
<proteinExistence type="predicted"/>
<dbReference type="InterPro" id="IPR036069">
    <property type="entry name" value="DUF34/NIF3_sf"/>
</dbReference>
<sequence>MYKLCFYVPDSHLEQVKTAVFAAGAGRLGNYDQCCWQVLGEGQFRPLPGSNPALGEQGRTERVDEWKVELVVADDVIHAAIKALKQAHPYETPAYDVWRLSDMVF</sequence>